<dbReference type="InterPro" id="IPR036291">
    <property type="entry name" value="NAD(P)-bd_dom_sf"/>
</dbReference>
<name>A0A0C5IX73_9PROT</name>
<organism evidence="2 3">
    <name type="scientific">Rugosibacter aromaticivorans</name>
    <dbReference type="NCBI Taxonomy" id="1565605"/>
    <lineage>
        <taxon>Bacteria</taxon>
        <taxon>Pseudomonadati</taxon>
        <taxon>Pseudomonadota</taxon>
        <taxon>Betaproteobacteria</taxon>
        <taxon>Nitrosomonadales</taxon>
        <taxon>Sterolibacteriaceae</taxon>
        <taxon>Rugosibacter</taxon>
    </lineage>
</organism>
<evidence type="ECO:0000313" key="3">
    <source>
        <dbReference type="Proteomes" id="UP000061603"/>
    </source>
</evidence>
<dbReference type="RefSeq" id="WP_202635473.1">
    <property type="nucleotide sequence ID" value="NZ_CP010554.1"/>
</dbReference>
<proteinExistence type="inferred from homology"/>
<gene>
    <name evidence="2" type="ORF">PG1C_00300</name>
</gene>
<dbReference type="STRING" id="1565605.PG1C_00300"/>
<dbReference type="HOGENOM" id="CLU_010194_1_2_4"/>
<keyword evidence="3" id="KW-1185">Reference proteome</keyword>
<dbReference type="AlphaFoldDB" id="A0A0C5IX73"/>
<evidence type="ECO:0008006" key="4">
    <source>
        <dbReference type="Google" id="ProtNLM"/>
    </source>
</evidence>
<dbReference type="PANTHER" id="PTHR42879:SF6">
    <property type="entry name" value="NADPH-DEPENDENT REDUCTASE BACG"/>
    <property type="match status" value="1"/>
</dbReference>
<dbReference type="EMBL" id="CP010554">
    <property type="protein sequence ID" value="AJP47297.1"/>
    <property type="molecule type" value="Genomic_DNA"/>
</dbReference>
<dbReference type="InterPro" id="IPR002347">
    <property type="entry name" value="SDR_fam"/>
</dbReference>
<dbReference type="InterPro" id="IPR050259">
    <property type="entry name" value="SDR"/>
</dbReference>
<comment type="similarity">
    <text evidence="1">Belongs to the short-chain dehydrogenases/reductases (SDR) family.</text>
</comment>
<dbReference type="Gene3D" id="3.40.50.720">
    <property type="entry name" value="NAD(P)-binding Rossmann-like Domain"/>
    <property type="match status" value="1"/>
</dbReference>
<protein>
    <recommendedName>
        <fullName evidence="4">3-oxoacyl-ACP reductase</fullName>
    </recommendedName>
</protein>
<dbReference type="KEGG" id="rbu:PG1C_00300"/>
<evidence type="ECO:0000313" key="2">
    <source>
        <dbReference type="EMBL" id="AJP47297.1"/>
    </source>
</evidence>
<dbReference type="Pfam" id="PF13561">
    <property type="entry name" value="adh_short_C2"/>
    <property type="match status" value="1"/>
</dbReference>
<dbReference type="PRINTS" id="PR00081">
    <property type="entry name" value="GDHRDH"/>
</dbReference>
<dbReference type="Proteomes" id="UP000061603">
    <property type="component" value="Chromosome"/>
</dbReference>
<dbReference type="PATRIC" id="fig|1565605.3.peg.65"/>
<sequence length="264" mass="28301">MDLGLKDRVAIVCGASQGMGQAIAFGLAKEGACVLLVARNAERLAMAEAAILAQCPEAKLASLAMDLTQPDSAAVAVKVAHTRWGRLDVLITNTGGPPPGQPLDLADEQYLLAYQQNFMNVVRLCRHAVPVMRVNGYGRIINMLALSARQIEDNLVLSSTSRLGVVAYARYLAEQVAAEGITVNNVLPGSIHTERLAQVAQMQARHFGRDPAAELDVRAERVPMKRLGHPQEMADLVTFLASERAGFLTGLSIPVEGGQLRSVL</sequence>
<dbReference type="PANTHER" id="PTHR42879">
    <property type="entry name" value="3-OXOACYL-(ACYL-CARRIER-PROTEIN) REDUCTASE"/>
    <property type="match status" value="1"/>
</dbReference>
<dbReference type="SUPFAM" id="SSF51735">
    <property type="entry name" value="NAD(P)-binding Rossmann-fold domains"/>
    <property type="match status" value="1"/>
</dbReference>
<evidence type="ECO:0000256" key="1">
    <source>
        <dbReference type="ARBA" id="ARBA00006484"/>
    </source>
</evidence>
<accession>A0A0C5IX73</accession>
<reference evidence="2 3" key="1">
    <citation type="journal article" date="2015" name="Genome Announc.">
        <title>Complete Genome Sequence of a Novel Bacterium within the Family Rhodocyclaceae That Degrades Polycyclic Aromatic Hydrocarbons.</title>
        <authorList>
            <person name="Singleton D.R."/>
            <person name="Dickey A.N."/>
            <person name="Scholl E.H."/>
            <person name="Wright F.A."/>
            <person name="Aitken M.D."/>
        </authorList>
    </citation>
    <scope>NUCLEOTIDE SEQUENCE [LARGE SCALE GENOMIC DNA]</scope>
    <source>
        <strain evidence="3">PG1-Ca6</strain>
    </source>
</reference>